<comment type="caution">
    <text evidence="7">The sequence shown here is derived from an EMBL/GenBank/DDBJ whole genome shotgun (WGS) entry which is preliminary data.</text>
</comment>
<dbReference type="Pfam" id="PF11815">
    <property type="entry name" value="DUF3336"/>
    <property type="match status" value="1"/>
</dbReference>
<dbReference type="InterPro" id="IPR050301">
    <property type="entry name" value="NTE"/>
</dbReference>
<dbReference type="Proteomes" id="UP001305779">
    <property type="component" value="Unassembled WGS sequence"/>
</dbReference>
<keyword evidence="4" id="KW-0443">Lipid metabolism</keyword>
<keyword evidence="8" id="KW-1185">Reference proteome</keyword>
<dbReference type="EMBL" id="JAXOVC010000001">
    <property type="protein sequence ID" value="KAK4507215.1"/>
    <property type="molecule type" value="Genomic_DNA"/>
</dbReference>
<dbReference type="InterPro" id="IPR021771">
    <property type="entry name" value="Triacylglycerol_lipase_N"/>
</dbReference>
<dbReference type="InterPro" id="IPR016035">
    <property type="entry name" value="Acyl_Trfase/lysoPLipase"/>
</dbReference>
<evidence type="ECO:0000256" key="5">
    <source>
        <dbReference type="PROSITE-ProRule" id="PRU01161"/>
    </source>
</evidence>
<comment type="function">
    <text evidence="1">Probable lipid hydrolase.</text>
</comment>
<dbReference type="PANTHER" id="PTHR14226">
    <property type="entry name" value="NEUROPATHY TARGET ESTERASE/SWISS CHEESE D.MELANOGASTER"/>
    <property type="match status" value="1"/>
</dbReference>
<evidence type="ECO:0000256" key="2">
    <source>
        <dbReference type="ARBA" id="ARBA00022801"/>
    </source>
</evidence>
<proteinExistence type="predicted"/>
<dbReference type="InterPro" id="IPR002641">
    <property type="entry name" value="PNPLA_dom"/>
</dbReference>
<protein>
    <recommendedName>
        <fullName evidence="6">PNPLA domain-containing protein</fullName>
    </recommendedName>
</protein>
<evidence type="ECO:0000259" key="6">
    <source>
        <dbReference type="PROSITE" id="PS51635"/>
    </source>
</evidence>
<keyword evidence="3" id="KW-0442">Lipid degradation</keyword>
<evidence type="ECO:0000256" key="1">
    <source>
        <dbReference type="ARBA" id="ARBA00002682"/>
    </source>
</evidence>
<reference evidence="7 8" key="1">
    <citation type="journal article" date="2023" name="G3 (Bethesda)">
        <title>A chromosome-level genome assembly of Zasmidium syzygii isolated from banana leaves.</title>
        <authorList>
            <person name="van Westerhoven A.C."/>
            <person name="Mehrabi R."/>
            <person name="Talebi R."/>
            <person name="Steentjes M.B.F."/>
            <person name="Corcolon B."/>
            <person name="Chong P.A."/>
            <person name="Kema G.H.J."/>
            <person name="Seidl M.F."/>
        </authorList>
    </citation>
    <scope>NUCLEOTIDE SEQUENCE [LARGE SCALE GENOMIC DNA]</scope>
    <source>
        <strain evidence="7 8">P124</strain>
    </source>
</reference>
<dbReference type="PROSITE" id="PS51635">
    <property type="entry name" value="PNPLA"/>
    <property type="match status" value="1"/>
</dbReference>
<keyword evidence="2" id="KW-0378">Hydrolase</keyword>
<gene>
    <name evidence="7" type="ORF">PRZ48_000950</name>
</gene>
<dbReference type="Pfam" id="PF01734">
    <property type="entry name" value="Patatin"/>
    <property type="match status" value="1"/>
</dbReference>
<feature type="domain" description="PNPLA" evidence="6">
    <location>
        <begin position="194"/>
        <end position="416"/>
    </location>
</feature>
<evidence type="ECO:0000256" key="4">
    <source>
        <dbReference type="ARBA" id="ARBA00023098"/>
    </source>
</evidence>
<evidence type="ECO:0000256" key="3">
    <source>
        <dbReference type="ARBA" id="ARBA00022963"/>
    </source>
</evidence>
<sequence length="596" mass="66945">MRDSDPTQSLLSLPRIYDGALNFSIVSVDIGSVWVRKFKSLLTTKAREDLLLDDLLAAENYAQWYAAAHALDELPAKYDWRINPKSEYYDYRTLDKRRRQLNTLRRNGSPQIVADYLRHGLQRNFCNITRSPLYTKTYASTKNTIEAYIEESVETVKWLCEFKTSPHPGPGKLTDQEKMEMVVNAKSAYGSTALLLQGGSVFGLCHLGVVKALLEHGILPNVVMGTATGALMAALVCIHTNDELPAFLSGDSIDLSAFTASSQKARDISEEYKEYTAIPPPKSRLHNWSQILSRRLWRLFTKGFVLDPEVLADCVRANVGDLTFQEAFERTGRVLNIIVSSPNEEIPSLMNYLTAPNFLIRTAALASNIANMSHSPNIQIEILRKDRHGRVEPVPGTGGTHAHAVAESNPPLPRLKQLFDVDHCIISQARPYMAPIVKPSLPYIRPQDSFVRNALRRPINLVPFDFEKHLKHYMTQVDSMGWLSDNLHRVLSDETMKGDAVTLVPEIELRDLLLLLKNPGKEEVQFWIKRGERSVWPSLCALKVRCLIEVALDATYERLRRRRVGDQTVPPSITLLPPGGGPLAMKFGAQKVVDGI</sequence>
<dbReference type="PANTHER" id="PTHR14226:SF44">
    <property type="entry name" value="TRIACYLGLYCEROL LIPASE 3"/>
    <property type="match status" value="1"/>
</dbReference>
<accession>A0ABR0F0J6</accession>
<name>A0ABR0F0J6_ZASCE</name>
<evidence type="ECO:0000313" key="8">
    <source>
        <dbReference type="Proteomes" id="UP001305779"/>
    </source>
</evidence>
<dbReference type="SUPFAM" id="SSF52151">
    <property type="entry name" value="FabD/lysophospholipase-like"/>
    <property type="match status" value="1"/>
</dbReference>
<dbReference type="Gene3D" id="3.40.1090.10">
    <property type="entry name" value="Cytosolic phospholipase A2 catalytic domain"/>
    <property type="match status" value="1"/>
</dbReference>
<evidence type="ECO:0000313" key="7">
    <source>
        <dbReference type="EMBL" id="KAK4507215.1"/>
    </source>
</evidence>
<comment type="caution">
    <text evidence="5">Lacks conserved residue(s) required for the propagation of feature annotation.</text>
</comment>
<organism evidence="7 8">
    <name type="scientific">Zasmidium cellare</name>
    <name type="common">Wine cellar mold</name>
    <name type="synonym">Racodium cellare</name>
    <dbReference type="NCBI Taxonomy" id="395010"/>
    <lineage>
        <taxon>Eukaryota</taxon>
        <taxon>Fungi</taxon>
        <taxon>Dikarya</taxon>
        <taxon>Ascomycota</taxon>
        <taxon>Pezizomycotina</taxon>
        <taxon>Dothideomycetes</taxon>
        <taxon>Dothideomycetidae</taxon>
        <taxon>Mycosphaerellales</taxon>
        <taxon>Mycosphaerellaceae</taxon>
        <taxon>Zasmidium</taxon>
    </lineage>
</organism>